<dbReference type="Pfam" id="PF00573">
    <property type="entry name" value="Ribosomal_L4"/>
    <property type="match status" value="1"/>
</dbReference>
<dbReference type="InterPro" id="IPR013005">
    <property type="entry name" value="Ribosomal_uL4-like"/>
</dbReference>
<dbReference type="GO" id="GO:1990904">
    <property type="term" value="C:ribonucleoprotein complex"/>
    <property type="evidence" value="ECO:0007669"/>
    <property type="project" value="UniProtKB-KW"/>
</dbReference>
<dbReference type="PANTHER" id="PTHR10746:SF6">
    <property type="entry name" value="LARGE RIBOSOMAL SUBUNIT PROTEIN UL4M"/>
    <property type="match status" value="1"/>
</dbReference>
<comment type="similarity">
    <text evidence="1 5">Belongs to the universal ribosomal protein uL4 family.</text>
</comment>
<dbReference type="GO" id="GO:0019843">
    <property type="term" value="F:rRNA binding"/>
    <property type="evidence" value="ECO:0007669"/>
    <property type="project" value="UniProtKB-UniRule"/>
</dbReference>
<protein>
    <recommendedName>
        <fullName evidence="4 5">Large ribosomal subunit protein uL4</fullName>
    </recommendedName>
</protein>
<dbReference type="RefSeq" id="WP_129621163.1">
    <property type="nucleotide sequence ID" value="NZ_LR214972.1"/>
</dbReference>
<evidence type="ECO:0000256" key="1">
    <source>
        <dbReference type="ARBA" id="ARBA00010528"/>
    </source>
</evidence>
<dbReference type="NCBIfam" id="TIGR03953">
    <property type="entry name" value="rplD_bact"/>
    <property type="match status" value="1"/>
</dbReference>
<dbReference type="Gene3D" id="3.40.1370.10">
    <property type="match status" value="1"/>
</dbReference>
<dbReference type="InterPro" id="IPR002136">
    <property type="entry name" value="Ribosomal_uL4"/>
</dbReference>
<dbReference type="SUPFAM" id="SSF52166">
    <property type="entry name" value="Ribosomal protein L4"/>
    <property type="match status" value="1"/>
</dbReference>
<gene>
    <name evidence="5 7" type="primary">rplD</name>
    <name evidence="7" type="ORF">NCTC10118_00230</name>
</gene>
<evidence type="ECO:0000256" key="2">
    <source>
        <dbReference type="ARBA" id="ARBA00022980"/>
    </source>
</evidence>
<dbReference type="InterPro" id="IPR023574">
    <property type="entry name" value="Ribosomal_uL4_dom_sf"/>
</dbReference>
<sequence>MAETKKKVTKSVEKPAVKKASASKSAAPKKTVSKAETTKKPATKPVVKKETAKPKSTPVSVQKDLNVKKVEFSAKLPLNLFGSEKIYEQAIFDSILSERASRRQGTHQVKNRAEVSGSGKKPWRQKGTGRARHSSRRSPIWVGGGRAFGPQANKNYSLKVNKKVKYAAFVSALTLLAQDKAVLVNDLALDKIKTKALVQKLEEFKVTHLKHILVVNESPVVFRSSLNLQNVQVVKANSVTVENLIGADVMIISNESLEILKQRGR</sequence>
<dbReference type="GO" id="GO:0003735">
    <property type="term" value="F:structural constituent of ribosome"/>
    <property type="evidence" value="ECO:0007669"/>
    <property type="project" value="InterPro"/>
</dbReference>
<comment type="subunit">
    <text evidence="5">Part of the 50S ribosomal subunit.</text>
</comment>
<feature type="compositionally biased region" description="Basic residues" evidence="6">
    <location>
        <begin position="121"/>
        <end position="136"/>
    </location>
</feature>
<feature type="compositionally biased region" description="Low complexity" evidence="6">
    <location>
        <begin position="18"/>
        <end position="30"/>
    </location>
</feature>
<comment type="function">
    <text evidence="5">Forms part of the polypeptide exit tunnel.</text>
</comment>
<feature type="region of interest" description="Disordered" evidence="6">
    <location>
        <begin position="1"/>
        <end position="60"/>
    </location>
</feature>
<evidence type="ECO:0000256" key="5">
    <source>
        <dbReference type="HAMAP-Rule" id="MF_01328"/>
    </source>
</evidence>
<keyword evidence="8" id="KW-1185">Reference proteome</keyword>
<dbReference type="GO" id="GO:0005840">
    <property type="term" value="C:ribosome"/>
    <property type="evidence" value="ECO:0007669"/>
    <property type="project" value="UniProtKB-KW"/>
</dbReference>
<reference evidence="7 8" key="1">
    <citation type="submission" date="2019-01" db="EMBL/GenBank/DDBJ databases">
        <authorList>
            <consortium name="Pathogen Informatics"/>
        </authorList>
    </citation>
    <scope>NUCLEOTIDE SEQUENCE [LARGE SCALE GENOMIC DNA]</scope>
    <source>
        <strain evidence="7 8">NCTC10118</strain>
    </source>
</reference>
<keyword evidence="2 5" id="KW-0689">Ribosomal protein</keyword>
<feature type="compositionally biased region" description="Basic and acidic residues" evidence="6">
    <location>
        <begin position="1"/>
        <end position="16"/>
    </location>
</feature>
<dbReference type="AlphaFoldDB" id="A0A449AD82"/>
<comment type="function">
    <text evidence="5">One of the primary rRNA binding proteins, this protein initially binds near the 5'-end of the 23S rRNA. It is important during the early stages of 50S assembly. It makes multiple contacts with different domains of the 23S rRNA in the assembled 50S subunit and ribosome.</text>
</comment>
<keyword evidence="3 5" id="KW-0687">Ribonucleoprotein</keyword>
<name>A0A449AD82_9BACT</name>
<keyword evidence="5" id="KW-0699">rRNA-binding</keyword>
<accession>A0A449AD82</accession>
<evidence type="ECO:0000256" key="4">
    <source>
        <dbReference type="ARBA" id="ARBA00035244"/>
    </source>
</evidence>
<evidence type="ECO:0000256" key="6">
    <source>
        <dbReference type="SAM" id="MobiDB-lite"/>
    </source>
</evidence>
<keyword evidence="5" id="KW-0694">RNA-binding</keyword>
<dbReference type="GO" id="GO:0006412">
    <property type="term" value="P:translation"/>
    <property type="evidence" value="ECO:0007669"/>
    <property type="project" value="UniProtKB-UniRule"/>
</dbReference>
<dbReference type="OrthoDB" id="9803201at2"/>
<evidence type="ECO:0000256" key="3">
    <source>
        <dbReference type="ARBA" id="ARBA00023274"/>
    </source>
</evidence>
<dbReference type="Proteomes" id="UP000289952">
    <property type="component" value="Chromosome"/>
</dbReference>
<feature type="region of interest" description="Disordered" evidence="6">
    <location>
        <begin position="101"/>
        <end position="143"/>
    </location>
</feature>
<proteinExistence type="inferred from homology"/>
<evidence type="ECO:0000313" key="8">
    <source>
        <dbReference type="Proteomes" id="UP000289952"/>
    </source>
</evidence>
<dbReference type="PANTHER" id="PTHR10746">
    <property type="entry name" value="50S RIBOSOMAL PROTEIN L4"/>
    <property type="match status" value="1"/>
</dbReference>
<organism evidence="7 8">
    <name type="scientific">Mycoplasmopsis bovirhinis</name>
    <dbReference type="NCBI Taxonomy" id="29553"/>
    <lineage>
        <taxon>Bacteria</taxon>
        <taxon>Bacillati</taxon>
        <taxon>Mycoplasmatota</taxon>
        <taxon>Mycoplasmoidales</taxon>
        <taxon>Metamycoplasmataceae</taxon>
        <taxon>Mycoplasmopsis</taxon>
    </lineage>
</organism>
<dbReference type="EMBL" id="LR214972">
    <property type="protein sequence ID" value="VEU62975.1"/>
    <property type="molecule type" value="Genomic_DNA"/>
</dbReference>
<evidence type="ECO:0000313" key="7">
    <source>
        <dbReference type="EMBL" id="VEU62975.1"/>
    </source>
</evidence>
<dbReference type="HAMAP" id="MF_01328_B">
    <property type="entry name" value="Ribosomal_uL4_B"/>
    <property type="match status" value="1"/>
</dbReference>